<sequence length="571" mass="64566">MGASASRSLQPEQLAMFKKLPPSNNFYQAEIEIPEREENRVPTDKKFLIVLGVMILVLLPFVIYTLCYSDMDRLSIYDQCGNICGKKNAKYDQWECTGQDYTNKKLLQFDNLHDVKDIYLSSRRCVSECYPGYSEMLQGYCFEGEIDRTEATADVDLENWSSELGVFLQSMAWRLTLACFLSLGVALSMLYLFRVAAAAMVWSILAGVLVLLVILVAFLWYGYFKIESNDKGGLIIAPLFFTIMLVILVAVLVFLYKKIALVIVIFKEAMKATFAMPRLLLVPIVTFFADLLVVVIFLIALAFMLSAGTLTEIIDGYLQYQPNVVMQFSIIFSFWMTFWVSQFLTGIQYMVIAGAVSKWYFAKDKNNLNAPIITSASIAFKFHLGTAAFGSLIITVMAIIRSLISSLFKNKFVKACFDSCMSVIEDFLKYLSKNAYIMTAMHGKPFFKSGKRAARILLQNVANIVVLNYIGDFVIVMAQVLVMLISLLFTYLILQGVDSPHKWAVYVIVGIISIIVAAICFSIFETVIDTIYLCFCEDKLLNDGMARPYAMSRDLMEFMEDSKKIFGEKKT</sequence>
<comment type="function">
    <text evidence="6">Choline transporter.</text>
</comment>
<feature type="transmembrane region" description="Helical" evidence="6">
    <location>
        <begin position="476"/>
        <end position="494"/>
    </location>
</feature>
<keyword evidence="5 6" id="KW-0472">Membrane</keyword>
<dbReference type="GO" id="GO:0005886">
    <property type="term" value="C:plasma membrane"/>
    <property type="evidence" value="ECO:0007669"/>
    <property type="project" value="UniProtKB-SubCell"/>
</dbReference>
<reference evidence="7" key="1">
    <citation type="submission" date="2013-07" db="EMBL/GenBank/DDBJ databases">
        <title>Midgut Transcriptome Profiling of Anoplphora glabripennis, a Lignocellulose Degrading, Wood-Boring Cerambycid.</title>
        <authorList>
            <person name="Scully E.D."/>
            <person name="Hoover K."/>
            <person name="Carlson J.E."/>
            <person name="Tien M."/>
            <person name="Geib S.M."/>
        </authorList>
    </citation>
    <scope>NUCLEOTIDE SEQUENCE</scope>
</reference>
<feature type="transmembrane region" description="Helical" evidence="6">
    <location>
        <begin position="277"/>
        <end position="305"/>
    </location>
</feature>
<dbReference type="AlphaFoldDB" id="V5GSQ9"/>
<evidence type="ECO:0000313" key="7">
    <source>
        <dbReference type="EMBL" id="JAB67214.1"/>
    </source>
</evidence>
<accession>V5GSQ9</accession>
<dbReference type="PANTHER" id="PTHR12385">
    <property type="entry name" value="CHOLINE TRANSPORTER-LIKE (SLC FAMILY 44)"/>
    <property type="match status" value="1"/>
</dbReference>
<feature type="transmembrane region" description="Helical" evidence="6">
    <location>
        <begin position="503"/>
        <end position="524"/>
    </location>
</feature>
<comment type="similarity">
    <text evidence="2 6">Belongs to the CTL (choline transporter-like) family.</text>
</comment>
<evidence type="ECO:0000256" key="4">
    <source>
        <dbReference type="ARBA" id="ARBA00022989"/>
    </source>
</evidence>
<organism evidence="7">
    <name type="scientific">Anoplophora glabripennis</name>
    <name type="common">Asian longhorn beetle</name>
    <name type="synonym">Anoplophora nobilis</name>
    <dbReference type="NCBI Taxonomy" id="217634"/>
    <lineage>
        <taxon>Eukaryota</taxon>
        <taxon>Metazoa</taxon>
        <taxon>Ecdysozoa</taxon>
        <taxon>Arthropoda</taxon>
        <taxon>Hexapoda</taxon>
        <taxon>Insecta</taxon>
        <taxon>Pterygota</taxon>
        <taxon>Neoptera</taxon>
        <taxon>Endopterygota</taxon>
        <taxon>Coleoptera</taxon>
        <taxon>Polyphaga</taxon>
        <taxon>Cucujiformia</taxon>
        <taxon>Chrysomeloidea</taxon>
        <taxon>Cerambycidae</taxon>
        <taxon>Lamiinae</taxon>
        <taxon>Lamiini</taxon>
        <taxon>Anoplophora</taxon>
    </lineage>
</organism>
<proteinExistence type="inferred from homology"/>
<name>V5GSQ9_ANOGL</name>
<keyword evidence="3 6" id="KW-0812">Transmembrane</keyword>
<feature type="transmembrane region" description="Helical" evidence="6">
    <location>
        <begin position="235"/>
        <end position="256"/>
    </location>
</feature>
<gene>
    <name evidence="7" type="primary">CTL1</name>
</gene>
<feature type="transmembrane region" description="Helical" evidence="6">
    <location>
        <begin position="382"/>
        <end position="404"/>
    </location>
</feature>
<evidence type="ECO:0000256" key="2">
    <source>
        <dbReference type="ARBA" id="ARBA00007168"/>
    </source>
</evidence>
<evidence type="ECO:0000256" key="5">
    <source>
        <dbReference type="ARBA" id="ARBA00023136"/>
    </source>
</evidence>
<feature type="transmembrane region" description="Helical" evidence="6">
    <location>
        <begin position="47"/>
        <end position="66"/>
    </location>
</feature>
<dbReference type="InterPro" id="IPR007603">
    <property type="entry name" value="Choline_transptr-like"/>
</dbReference>
<dbReference type="PANTHER" id="PTHR12385:SF96">
    <property type="entry name" value="CHOLINE TRANSPORTER-LIKE PROTEIN"/>
    <property type="match status" value="1"/>
</dbReference>
<dbReference type="Pfam" id="PF04515">
    <property type="entry name" value="Choline_transpo"/>
    <property type="match status" value="1"/>
</dbReference>
<evidence type="ECO:0000256" key="1">
    <source>
        <dbReference type="ARBA" id="ARBA00004141"/>
    </source>
</evidence>
<keyword evidence="4 6" id="KW-1133">Transmembrane helix</keyword>
<evidence type="ECO:0000256" key="6">
    <source>
        <dbReference type="RuleBase" id="RU368066"/>
    </source>
</evidence>
<comment type="subcellular location">
    <subcellularLocation>
        <location evidence="6">Cell membrane</location>
        <topology evidence="6">Multi-pass membrane protein</topology>
    </subcellularLocation>
    <subcellularLocation>
        <location evidence="1">Membrane</location>
        <topology evidence="1">Multi-pass membrane protein</topology>
    </subcellularLocation>
</comment>
<evidence type="ECO:0000256" key="3">
    <source>
        <dbReference type="ARBA" id="ARBA00022692"/>
    </source>
</evidence>
<protein>
    <recommendedName>
        <fullName evidence="6">Choline transporter-like protein</fullName>
    </recommendedName>
</protein>
<feature type="transmembrane region" description="Helical" evidence="6">
    <location>
        <begin position="200"/>
        <end position="223"/>
    </location>
</feature>
<feature type="transmembrane region" description="Helical" evidence="6">
    <location>
        <begin position="171"/>
        <end position="193"/>
    </location>
</feature>
<dbReference type="GO" id="GO:0022857">
    <property type="term" value="F:transmembrane transporter activity"/>
    <property type="evidence" value="ECO:0007669"/>
    <property type="project" value="UniProtKB-UniRule"/>
</dbReference>
<dbReference type="EMBL" id="GALX01001252">
    <property type="protein sequence ID" value="JAB67214.1"/>
    <property type="molecule type" value="Transcribed_RNA"/>
</dbReference>
<feature type="transmembrane region" description="Helical" evidence="6">
    <location>
        <begin position="343"/>
        <end position="362"/>
    </location>
</feature>